<dbReference type="HOGENOM" id="CLU_070525_2_0_9"/>
<dbReference type="InterPro" id="IPR028998">
    <property type="entry name" value="RimP_C"/>
</dbReference>
<dbReference type="HAMAP" id="MF_01077">
    <property type="entry name" value="RimP"/>
    <property type="match status" value="1"/>
</dbReference>
<dbReference type="SUPFAM" id="SSF74942">
    <property type="entry name" value="YhbC-like, C-terminal domain"/>
    <property type="match status" value="1"/>
</dbReference>
<dbReference type="FunFam" id="3.30.300.70:FF:000001">
    <property type="entry name" value="Ribosome maturation factor RimP"/>
    <property type="match status" value="1"/>
</dbReference>
<dbReference type="SUPFAM" id="SSF75420">
    <property type="entry name" value="YhbC-like, N-terminal domain"/>
    <property type="match status" value="1"/>
</dbReference>
<dbReference type="Gene3D" id="2.30.30.180">
    <property type="entry name" value="Ribosome maturation factor RimP, C-terminal domain"/>
    <property type="match status" value="1"/>
</dbReference>
<evidence type="ECO:0000259" key="5">
    <source>
        <dbReference type="Pfam" id="PF17384"/>
    </source>
</evidence>
<reference evidence="7 8" key="1">
    <citation type="submission" date="2009-09" db="EMBL/GenBank/DDBJ databases">
        <authorList>
            <person name="Weinstock G."/>
            <person name="Sodergren E."/>
            <person name="Clifton S."/>
            <person name="Fulton L."/>
            <person name="Fulton B."/>
            <person name="Courtney L."/>
            <person name="Fronick C."/>
            <person name="Harrison M."/>
            <person name="Strong C."/>
            <person name="Farmer C."/>
            <person name="Delahaunty K."/>
            <person name="Markovic C."/>
            <person name="Hall O."/>
            <person name="Minx P."/>
            <person name="Tomlinson C."/>
            <person name="Mitreva M."/>
            <person name="Nelson J."/>
            <person name="Hou S."/>
            <person name="Wollam A."/>
            <person name="Pepin K.H."/>
            <person name="Johnson M."/>
            <person name="Bhonagiri V."/>
            <person name="Nash W.E."/>
            <person name="Warren W."/>
            <person name="Chinwalla A."/>
            <person name="Mardis E.R."/>
            <person name="Wilson R.K."/>
        </authorList>
    </citation>
    <scope>NUCLEOTIDE SEQUENCE [LARGE SCALE GENOMIC DNA]</scope>
    <source>
        <strain evidence="7">ATCC 35185</strain>
        <strain evidence="8">ATCC 35185 / DSM 20758 / VPI D19B-28</strain>
    </source>
</reference>
<evidence type="ECO:0000256" key="3">
    <source>
        <dbReference type="HAMAP-Rule" id="MF_01077"/>
    </source>
</evidence>
<comment type="function">
    <text evidence="3">Required for maturation of 30S ribosomal subunits.</text>
</comment>
<dbReference type="GO" id="GO:0000028">
    <property type="term" value="P:ribosomal small subunit assembly"/>
    <property type="evidence" value="ECO:0007669"/>
    <property type="project" value="TreeGrafter"/>
</dbReference>
<proteinExistence type="inferred from homology"/>
<name>C9LTS7_SELS3</name>
<dbReference type="AlphaFoldDB" id="C9LTS7"/>
<dbReference type="GO" id="GO:0006412">
    <property type="term" value="P:translation"/>
    <property type="evidence" value="ECO:0007669"/>
    <property type="project" value="TreeGrafter"/>
</dbReference>
<keyword evidence="2 3" id="KW-0690">Ribosome biogenesis</keyword>
<feature type="domain" description="Ribosome maturation factor RimP C-terminal" evidence="5">
    <location>
        <begin position="86"/>
        <end position="150"/>
    </location>
</feature>
<dbReference type="Pfam" id="PF17384">
    <property type="entry name" value="DUF150_C"/>
    <property type="match status" value="1"/>
</dbReference>
<evidence type="ECO:0000256" key="1">
    <source>
        <dbReference type="ARBA" id="ARBA00022490"/>
    </source>
</evidence>
<dbReference type="Proteomes" id="UP000011124">
    <property type="component" value="Chromosome"/>
</dbReference>
<dbReference type="STRING" id="546271.Selsp_1155"/>
<dbReference type="PANTHER" id="PTHR33867:SF1">
    <property type="entry name" value="RIBOSOME MATURATION FACTOR RIMP"/>
    <property type="match status" value="1"/>
</dbReference>
<organism evidence="7 8">
    <name type="scientific">Selenomonas sputigena (strain ATCC 35185 / DSM 20758 / CCUG 44933 / VPI D19B-28)</name>
    <dbReference type="NCBI Taxonomy" id="546271"/>
    <lineage>
        <taxon>Bacteria</taxon>
        <taxon>Bacillati</taxon>
        <taxon>Bacillota</taxon>
        <taxon>Negativicutes</taxon>
        <taxon>Selenomonadales</taxon>
        <taxon>Selenomonadaceae</taxon>
        <taxon>Selenomonas</taxon>
    </lineage>
</organism>
<evidence type="ECO:0000256" key="2">
    <source>
        <dbReference type="ARBA" id="ARBA00022517"/>
    </source>
</evidence>
<dbReference type="InterPro" id="IPR035956">
    <property type="entry name" value="RimP_N_sf"/>
</dbReference>
<sequence>MAKHIEEAVEAIVQEIVQDSNLEVVDVEYVKERDWYLRVYLDKEGGIEIDDCQRVSETLEQILDEKDLLTEAYILEVSSPGLDRVLKKARDFEREQGKAVDVTFYAPVDGKKTWVGTLTGYDPGKNAIVLDGEKELPLEKIAQVRLHIDF</sequence>
<evidence type="ECO:0000313" key="7">
    <source>
        <dbReference type="EMBL" id="EEX77810.1"/>
    </source>
</evidence>
<comment type="subcellular location">
    <subcellularLocation>
        <location evidence="3">Cytoplasm</location>
    </subcellularLocation>
</comment>
<reference evidence="6 9" key="2">
    <citation type="submission" date="2011-04" db="EMBL/GenBank/DDBJ databases">
        <title>The complete genome of Selenomonas sputigena DSM 20758.</title>
        <authorList>
            <consortium name="US DOE Joint Genome Institute (JGI-PGF)"/>
            <person name="Lucas S."/>
            <person name="Copeland A."/>
            <person name="Lapidus A."/>
            <person name="Bruce D."/>
            <person name="Goodwin L."/>
            <person name="Pitluck S."/>
            <person name="Peters L."/>
            <person name="Kyrpides N."/>
            <person name="Mavromatis K."/>
            <person name="Ivanova N."/>
            <person name="Ovchinnikova G."/>
            <person name="Teshima H."/>
            <person name="Detter J.C."/>
            <person name="Tapia R."/>
            <person name="Han C."/>
            <person name="Land M."/>
            <person name="Hauser L."/>
            <person name="Markowitz V."/>
            <person name="Cheng J.-F."/>
            <person name="Hugenholtz P."/>
            <person name="Woyke T."/>
            <person name="Wu D."/>
            <person name="Gronow S."/>
            <person name="Wellnitz S."/>
            <person name="Schneider S."/>
            <person name="Klenk H.-P."/>
            <person name="Eisen J.A."/>
        </authorList>
    </citation>
    <scope>NUCLEOTIDE SEQUENCE [LARGE SCALE GENOMIC DNA]</scope>
    <source>
        <strain evidence="6">ATCC 35185</strain>
        <strain evidence="9">ATCC 35185 / DSM 20758 / VPI D19B-28</strain>
    </source>
</reference>
<dbReference type="InterPro" id="IPR003728">
    <property type="entry name" value="Ribosome_maturation_RimP"/>
</dbReference>
<dbReference type="eggNOG" id="COG0779">
    <property type="taxonomic scope" value="Bacteria"/>
</dbReference>
<dbReference type="KEGG" id="ssg:Selsp_1155"/>
<dbReference type="Gene3D" id="3.30.300.70">
    <property type="entry name" value="RimP-like superfamily, N-terminal"/>
    <property type="match status" value="1"/>
</dbReference>
<evidence type="ECO:0000313" key="6">
    <source>
        <dbReference type="EMBL" id="AEC00115.1"/>
    </source>
</evidence>
<dbReference type="InterPro" id="IPR028989">
    <property type="entry name" value="RimP_N"/>
</dbReference>
<dbReference type="OrthoDB" id="9805006at2"/>
<dbReference type="InterPro" id="IPR036847">
    <property type="entry name" value="RimP_C_sf"/>
</dbReference>
<evidence type="ECO:0000259" key="4">
    <source>
        <dbReference type="Pfam" id="PF02576"/>
    </source>
</evidence>
<feature type="domain" description="Ribosome maturation factor RimP N-terminal" evidence="4">
    <location>
        <begin position="12"/>
        <end position="83"/>
    </location>
</feature>
<keyword evidence="9" id="KW-1185">Reference proteome</keyword>
<accession>C9LTS7</accession>
<dbReference type="EMBL" id="ACKP02000015">
    <property type="protein sequence ID" value="EEX77810.1"/>
    <property type="molecule type" value="Genomic_DNA"/>
</dbReference>
<dbReference type="Proteomes" id="UP000003505">
    <property type="component" value="Unassembled WGS sequence"/>
</dbReference>
<comment type="similarity">
    <text evidence="3">Belongs to the RimP family.</text>
</comment>
<dbReference type="GO" id="GO:0005829">
    <property type="term" value="C:cytosol"/>
    <property type="evidence" value="ECO:0007669"/>
    <property type="project" value="TreeGrafter"/>
</dbReference>
<dbReference type="CDD" id="cd01734">
    <property type="entry name" value="YlxS_C"/>
    <property type="match status" value="1"/>
</dbReference>
<dbReference type="RefSeq" id="WP_006192359.1">
    <property type="nucleotide sequence ID" value="NC_015437.1"/>
</dbReference>
<protein>
    <recommendedName>
        <fullName evidence="3">Ribosome maturation factor RimP</fullName>
    </recommendedName>
</protein>
<dbReference type="EMBL" id="CP002637">
    <property type="protein sequence ID" value="AEC00115.1"/>
    <property type="molecule type" value="Genomic_DNA"/>
</dbReference>
<evidence type="ECO:0000313" key="9">
    <source>
        <dbReference type="Proteomes" id="UP000011124"/>
    </source>
</evidence>
<gene>
    <name evidence="3" type="primary">rimP</name>
    <name evidence="6" type="ordered locus">Selsp_1155</name>
    <name evidence="7" type="ORF">SELSPUOL_01087</name>
</gene>
<dbReference type="PANTHER" id="PTHR33867">
    <property type="entry name" value="RIBOSOME MATURATION FACTOR RIMP"/>
    <property type="match status" value="1"/>
</dbReference>
<dbReference type="Pfam" id="PF02576">
    <property type="entry name" value="RimP_N"/>
    <property type="match status" value="1"/>
</dbReference>
<keyword evidence="1 3" id="KW-0963">Cytoplasm</keyword>
<evidence type="ECO:0000313" key="8">
    <source>
        <dbReference type="Proteomes" id="UP000003505"/>
    </source>
</evidence>